<dbReference type="InterPro" id="IPR018708">
    <property type="entry name" value="DUF2225"/>
</dbReference>
<proteinExistence type="predicted"/>
<name>B7AQZ1_9FIRM</name>
<dbReference type="eggNOG" id="COG1655">
    <property type="taxonomic scope" value="Bacteria"/>
</dbReference>
<accession>B7AQZ1</accession>
<protein>
    <recommendedName>
        <fullName evidence="3">DUF2225 domain-containing protein</fullName>
    </recommendedName>
</protein>
<dbReference type="AlphaFoldDB" id="B7AQZ1"/>
<dbReference type="HOGENOM" id="CLU_074582_0_0_9"/>
<dbReference type="Pfam" id="PF09986">
    <property type="entry name" value="DUF2225"/>
    <property type="match status" value="1"/>
</dbReference>
<evidence type="ECO:0008006" key="3">
    <source>
        <dbReference type="Google" id="ProtNLM"/>
    </source>
</evidence>
<gene>
    <name evidence="1" type="ORF">BACPEC_01101</name>
</gene>
<keyword evidence="2" id="KW-1185">Reference proteome</keyword>
<organism evidence="1 2">
    <name type="scientific">[Bacteroides] pectinophilus ATCC 43243</name>
    <dbReference type="NCBI Taxonomy" id="483218"/>
    <lineage>
        <taxon>Bacteria</taxon>
        <taxon>Bacillati</taxon>
        <taxon>Bacillota</taxon>
        <taxon>Clostridia</taxon>
        <taxon>Eubacteriales</taxon>
    </lineage>
</organism>
<evidence type="ECO:0000313" key="1">
    <source>
        <dbReference type="EMBL" id="EEC58113.1"/>
    </source>
</evidence>
<dbReference type="STRING" id="483218.BACPEC_01101"/>
<comment type="caution">
    <text evidence="1">The sequence shown here is derived from an EMBL/GenBank/DDBJ whole genome shotgun (WGS) entry which is preliminary data.</text>
</comment>
<dbReference type="EMBL" id="ABVQ01000035">
    <property type="protein sequence ID" value="EEC58113.1"/>
    <property type="molecule type" value="Genomic_DNA"/>
</dbReference>
<dbReference type="Proteomes" id="UP000003136">
    <property type="component" value="Unassembled WGS sequence"/>
</dbReference>
<reference evidence="1 2" key="2">
    <citation type="submission" date="2008-11" db="EMBL/GenBank/DDBJ databases">
        <authorList>
            <person name="Fulton L."/>
            <person name="Clifton S."/>
            <person name="Fulton B."/>
            <person name="Xu J."/>
            <person name="Minx P."/>
            <person name="Pepin K.H."/>
            <person name="Johnson M."/>
            <person name="Bhonagiri V."/>
            <person name="Nash W.E."/>
            <person name="Mardis E.R."/>
            <person name="Wilson R.K."/>
        </authorList>
    </citation>
    <scope>NUCLEOTIDE SEQUENCE [LARGE SCALE GENOMIC DNA]</scope>
    <source>
        <strain evidence="1 2">ATCC 43243</strain>
    </source>
</reference>
<reference evidence="1 2" key="1">
    <citation type="submission" date="2008-11" db="EMBL/GenBank/DDBJ databases">
        <title>Draft genome sequence of Bacteroides pectinophilus (ATCC 43243).</title>
        <authorList>
            <person name="Sudarsanam P."/>
            <person name="Ley R."/>
            <person name="Guruge J."/>
            <person name="Turnbaugh P.J."/>
            <person name="Mahowald M."/>
            <person name="Liep D."/>
            <person name="Gordon J."/>
        </authorList>
    </citation>
    <scope>NUCLEOTIDE SEQUENCE [LARGE SCALE GENOMIC DNA]</scope>
    <source>
        <strain evidence="1 2">ATCC 43243</strain>
    </source>
</reference>
<evidence type="ECO:0000313" key="2">
    <source>
        <dbReference type="Proteomes" id="UP000003136"/>
    </source>
</evidence>
<sequence>MKAGTILMDDLFGDLAGLGIKKPQSEDIFKEDEQEAAVRPGVQSPIEKKEKVFNEADYIFDKNMECPVCGRSFKTKKVRAGKARFLGTDSDLRPLHEGVDTVKYDAVVCLHCGYASLERVFTNVTAKQAKEIRDQIGYNFKGMTNSIGAYTYEEAIQRYKLALLCCVIRKMKISERAYVCLKLGWLYRGWKSTLSESDADYAKKKKECDDNEKSFITKAYEGFKIALAKESMPICGMDQYTFSYLMADLARQNKDYDNAQKFIYEIISSRSVSAKVKEKARMLNERIKQEKDEQSS</sequence>